<evidence type="ECO:0000256" key="8">
    <source>
        <dbReference type="ARBA" id="ARBA00059163"/>
    </source>
</evidence>
<evidence type="ECO:0000256" key="7">
    <source>
        <dbReference type="ARBA" id="ARBA00023180"/>
    </source>
</evidence>
<organism evidence="10 11">
    <name type="scientific">Clavelina lepadiformis</name>
    <name type="common">Light-bulb sea squirt</name>
    <name type="synonym">Ascidia lepadiformis</name>
    <dbReference type="NCBI Taxonomy" id="159417"/>
    <lineage>
        <taxon>Eukaryota</taxon>
        <taxon>Metazoa</taxon>
        <taxon>Chordata</taxon>
        <taxon>Tunicata</taxon>
        <taxon>Ascidiacea</taxon>
        <taxon>Aplousobranchia</taxon>
        <taxon>Clavelinidae</taxon>
        <taxon>Clavelina</taxon>
    </lineage>
</organism>
<comment type="function">
    <text evidence="8">Lysosomal thiol reductase that can reduce protein disulfide bonds. May facilitate the complete unfolding of proteins destined for lysosomal degradation. Plays an important role in antigen processing. Facilitates the generation of MHC class II-restricted epitodes from disulfide bond-containing antigen by the endocytic reduction of disulfide bonds. Also facilitates MHC class I-restricted recognition of exogenous antigens containing disulfide bonds by CD8+ T-cells or crosspresentation.</text>
</comment>
<dbReference type="InterPro" id="IPR004911">
    <property type="entry name" value="Interferon-induced_GILT"/>
</dbReference>
<name>A0ABP0GNH2_CLALP</name>
<dbReference type="Proteomes" id="UP001642483">
    <property type="component" value="Unassembled WGS sequence"/>
</dbReference>
<evidence type="ECO:0000256" key="6">
    <source>
        <dbReference type="ARBA" id="ARBA00023157"/>
    </source>
</evidence>
<keyword evidence="5" id="KW-0732">Signal</keyword>
<evidence type="ECO:0000256" key="1">
    <source>
        <dbReference type="ARBA" id="ARBA00004613"/>
    </source>
</evidence>
<sequence length="278" mass="31016">MISVKLCEKANLPGNTSQQADHRVYGSFEPLGNRAHIEHISAKCDVAPRYWCDSKEIAEDCGVLEPCSDLLWKSLLDAKPVSISLYYESLCPYCRQFITDQLYPTWKSLQKSGAMVVDMVAYGNAHETQVSSGYWNYTCQHGPEECTGNFIENCIQKYTDNVFDAYFPVIYCMESSKDPIAAAEKCVTSAMLDWNVISKCASGKEGNGLMHQAALNTDVLQPKHKYVPWILVNGQHTEGMQQEAQTNLLKVVCETYTGKKPAQCQSAAALACRRDILV</sequence>
<comment type="subunit">
    <text evidence="3">Dimer; disulfide-linked.</text>
</comment>
<evidence type="ECO:0000259" key="9">
    <source>
        <dbReference type="PROSITE" id="PS51110"/>
    </source>
</evidence>
<comment type="caution">
    <text evidence="10">The sequence shown here is derived from an EMBL/GenBank/DDBJ whole genome shotgun (WGS) entry which is preliminary data.</text>
</comment>
<comment type="subcellular location">
    <subcellularLocation>
        <location evidence="1">Secreted</location>
    </subcellularLocation>
</comment>
<keyword evidence="4" id="KW-0964">Secreted</keyword>
<dbReference type="SUPFAM" id="SSF52833">
    <property type="entry name" value="Thioredoxin-like"/>
    <property type="match status" value="1"/>
</dbReference>
<evidence type="ECO:0000256" key="5">
    <source>
        <dbReference type="ARBA" id="ARBA00022729"/>
    </source>
</evidence>
<dbReference type="PANTHER" id="PTHR13234">
    <property type="entry name" value="GAMMA-INTERFERON INDUCIBLE LYSOSOMAL THIOL REDUCTASE GILT"/>
    <property type="match status" value="1"/>
</dbReference>
<dbReference type="PANTHER" id="PTHR13234:SF8">
    <property type="entry name" value="GAMMA-INTERFERON-INDUCIBLE LYSOSOMAL THIOL REDUCTASE"/>
    <property type="match status" value="1"/>
</dbReference>
<dbReference type="Gene3D" id="3.40.30.10">
    <property type="entry name" value="Glutaredoxin"/>
    <property type="match status" value="1"/>
</dbReference>
<dbReference type="EMBL" id="CAWYQH010000130">
    <property type="protein sequence ID" value="CAK8693281.1"/>
    <property type="molecule type" value="Genomic_DNA"/>
</dbReference>
<keyword evidence="7" id="KW-0325">Glycoprotein</keyword>
<keyword evidence="11" id="KW-1185">Reference proteome</keyword>
<dbReference type="Pfam" id="PF03227">
    <property type="entry name" value="GILT"/>
    <property type="match status" value="1"/>
</dbReference>
<dbReference type="InterPro" id="IPR036249">
    <property type="entry name" value="Thioredoxin-like_sf"/>
</dbReference>
<proteinExistence type="inferred from homology"/>
<accession>A0ABP0GNH2</accession>
<dbReference type="Pfam" id="PF02199">
    <property type="entry name" value="SapA"/>
    <property type="match status" value="1"/>
</dbReference>
<comment type="similarity">
    <text evidence="2">Belongs to the GILT family.</text>
</comment>
<keyword evidence="6" id="KW-1015">Disulfide bond</keyword>
<dbReference type="InterPro" id="IPR003119">
    <property type="entry name" value="SAP_A"/>
</dbReference>
<evidence type="ECO:0000256" key="3">
    <source>
        <dbReference type="ARBA" id="ARBA00011615"/>
    </source>
</evidence>
<evidence type="ECO:0000313" key="10">
    <source>
        <dbReference type="EMBL" id="CAK8693281.1"/>
    </source>
</evidence>
<evidence type="ECO:0000256" key="4">
    <source>
        <dbReference type="ARBA" id="ARBA00022525"/>
    </source>
</evidence>
<protein>
    <recommendedName>
        <fullName evidence="9">Saposin A-type domain-containing protein</fullName>
    </recommendedName>
</protein>
<gene>
    <name evidence="10" type="ORF">CVLEPA_LOCUS26580</name>
</gene>
<feature type="domain" description="Saposin A-type" evidence="9">
    <location>
        <begin position="37"/>
        <end position="77"/>
    </location>
</feature>
<reference evidence="10 11" key="1">
    <citation type="submission" date="2024-02" db="EMBL/GenBank/DDBJ databases">
        <authorList>
            <person name="Daric V."/>
            <person name="Darras S."/>
        </authorList>
    </citation>
    <scope>NUCLEOTIDE SEQUENCE [LARGE SCALE GENOMIC DNA]</scope>
</reference>
<evidence type="ECO:0000256" key="2">
    <source>
        <dbReference type="ARBA" id="ARBA00005679"/>
    </source>
</evidence>
<dbReference type="PROSITE" id="PS51110">
    <property type="entry name" value="SAP_A"/>
    <property type="match status" value="1"/>
</dbReference>
<evidence type="ECO:0000313" key="11">
    <source>
        <dbReference type="Proteomes" id="UP001642483"/>
    </source>
</evidence>